<sequence length="472" mass="49035">MGRMLQSWMRDTRGNVLLIFGLGLPVLVGLASAALEYGSLVKRRTELQRAADGGSIAGVNQFKLANTDDAAAIRAAIAMAQGQAQGSTNRVTQVQAEVLGNHSSVKVTVRESVPLAFGKLLNVPSIELVVKSTAKLAGTTRLCLLALDPAMQAAFHLESAARITATDCSLYSNSMNSAGIQAENSALAVSLSTCTAGGYQGSSANFTPPPATGCPPLKDPLADRAKPSAGPCVVLPTYMSARPGAPGYNNPAYGANVVSGGTVTLDPGTYCGGLHVTNGAQVSLRPGVYIIKDGPLVVDRMSSFKGTNTGFYFSGDRAGLLFDQDSVVSLTAPKDGVMSGLLFFEDANILSPVALPLPLSGKGAVPRLLGVVTRTVSGVLGSLLPTSSPWREYRIISDEARTLLGTIYLPAGRLIIDSKKPIADQSAYTVIVARVINLYDGPNLMLNAHYASSDIPVPEGVGPSSSDTVISQ</sequence>
<protein>
    <recommendedName>
        <fullName evidence="1">Putative Flp pilus-assembly TadG-like N-terminal domain-containing protein</fullName>
    </recommendedName>
</protein>
<feature type="domain" description="Putative Flp pilus-assembly TadG-like N-terminal" evidence="1">
    <location>
        <begin position="14"/>
        <end position="60"/>
    </location>
</feature>
<accession>A0ABQ4S4U3</accession>
<dbReference type="InterPro" id="IPR028087">
    <property type="entry name" value="Tad_N"/>
</dbReference>
<evidence type="ECO:0000313" key="3">
    <source>
        <dbReference type="Proteomes" id="UP001055125"/>
    </source>
</evidence>
<reference evidence="2" key="2">
    <citation type="submission" date="2021-08" db="EMBL/GenBank/DDBJ databases">
        <authorList>
            <person name="Tani A."/>
            <person name="Ola A."/>
            <person name="Ogura Y."/>
            <person name="Katsura K."/>
            <person name="Hayashi T."/>
        </authorList>
    </citation>
    <scope>NUCLEOTIDE SEQUENCE</scope>
    <source>
        <strain evidence="2">DSM 19015</strain>
    </source>
</reference>
<dbReference type="RefSeq" id="WP_238245869.1">
    <property type="nucleotide sequence ID" value="NZ_BPQP01000068.1"/>
</dbReference>
<proteinExistence type="predicted"/>
<evidence type="ECO:0000259" key="1">
    <source>
        <dbReference type="Pfam" id="PF13400"/>
    </source>
</evidence>
<dbReference type="EMBL" id="BPQP01000068">
    <property type="protein sequence ID" value="GJD96777.1"/>
    <property type="molecule type" value="Genomic_DNA"/>
</dbReference>
<organism evidence="2 3">
    <name type="scientific">Methylobacterium iners</name>
    <dbReference type="NCBI Taxonomy" id="418707"/>
    <lineage>
        <taxon>Bacteria</taxon>
        <taxon>Pseudomonadati</taxon>
        <taxon>Pseudomonadota</taxon>
        <taxon>Alphaproteobacteria</taxon>
        <taxon>Hyphomicrobiales</taxon>
        <taxon>Methylobacteriaceae</taxon>
        <taxon>Methylobacterium</taxon>
    </lineage>
</organism>
<reference evidence="2" key="1">
    <citation type="journal article" date="2021" name="Front. Microbiol.">
        <title>Comprehensive Comparative Genomics and Phenotyping of Methylobacterium Species.</title>
        <authorList>
            <person name="Alessa O."/>
            <person name="Ogura Y."/>
            <person name="Fujitani Y."/>
            <person name="Takami H."/>
            <person name="Hayashi T."/>
            <person name="Sahin N."/>
            <person name="Tani A."/>
        </authorList>
    </citation>
    <scope>NUCLEOTIDE SEQUENCE</scope>
    <source>
        <strain evidence="2">DSM 19015</strain>
    </source>
</reference>
<evidence type="ECO:0000313" key="2">
    <source>
        <dbReference type="EMBL" id="GJD96777.1"/>
    </source>
</evidence>
<keyword evidence="3" id="KW-1185">Reference proteome</keyword>
<comment type="caution">
    <text evidence="2">The sequence shown here is derived from an EMBL/GenBank/DDBJ whole genome shotgun (WGS) entry which is preliminary data.</text>
</comment>
<gene>
    <name evidence="2" type="ORF">OCOJLMKI_4002</name>
</gene>
<dbReference type="Proteomes" id="UP001055125">
    <property type="component" value="Unassembled WGS sequence"/>
</dbReference>
<dbReference type="Pfam" id="PF13400">
    <property type="entry name" value="Tad"/>
    <property type="match status" value="1"/>
</dbReference>
<name>A0ABQ4S4U3_9HYPH</name>